<feature type="domain" description="ABC3 transporter permease C-terminal" evidence="7">
    <location>
        <begin position="62"/>
        <end position="170"/>
    </location>
</feature>
<keyword evidence="6" id="KW-0813">Transport</keyword>
<comment type="caution">
    <text evidence="8">The sequence shown here is derived from an EMBL/GenBank/DDBJ whole genome shotgun (WGS) entry which is preliminary data.</text>
</comment>
<evidence type="ECO:0000256" key="4">
    <source>
        <dbReference type="ARBA" id="ARBA00022989"/>
    </source>
</evidence>
<keyword evidence="5 6" id="KW-0472">Membrane</keyword>
<evidence type="ECO:0000256" key="2">
    <source>
        <dbReference type="ARBA" id="ARBA00022475"/>
    </source>
</evidence>
<feature type="transmembrane region" description="Helical" evidence="6">
    <location>
        <begin position="18"/>
        <end position="38"/>
    </location>
</feature>
<dbReference type="InterPro" id="IPR027022">
    <property type="entry name" value="ABC_permease_BceB-typ"/>
</dbReference>
<reference evidence="8" key="1">
    <citation type="submission" date="2022-04" db="EMBL/GenBank/DDBJ databases">
        <authorList>
            <person name="Criscuolo A."/>
        </authorList>
    </citation>
    <scope>NUCLEOTIDE SEQUENCE</scope>
    <source>
        <strain evidence="8">CIP111895</strain>
    </source>
</reference>
<evidence type="ECO:0000256" key="3">
    <source>
        <dbReference type="ARBA" id="ARBA00022692"/>
    </source>
</evidence>
<evidence type="ECO:0000313" key="8">
    <source>
        <dbReference type="EMBL" id="CAH2716840.1"/>
    </source>
</evidence>
<proteinExistence type="inferred from homology"/>
<feature type="transmembrane region" description="Helical" evidence="6">
    <location>
        <begin position="286"/>
        <end position="311"/>
    </location>
</feature>
<comment type="similarity">
    <text evidence="6">Belongs to the ABC-4 integral membrane protein family.</text>
</comment>
<comment type="subcellular location">
    <subcellularLocation>
        <location evidence="1 6">Cell membrane</location>
        <topology evidence="1 6">Multi-pass membrane protein</topology>
    </subcellularLocation>
</comment>
<keyword evidence="9" id="KW-1185">Reference proteome</keyword>
<keyword evidence="2 6" id="KW-1003">Cell membrane</keyword>
<evidence type="ECO:0000313" key="9">
    <source>
        <dbReference type="Proteomes" id="UP000838308"/>
    </source>
</evidence>
<feature type="transmembrane region" description="Helical" evidence="6">
    <location>
        <begin position="154"/>
        <end position="177"/>
    </location>
</feature>
<feature type="transmembrane region" description="Helical" evidence="6">
    <location>
        <begin position="58"/>
        <end position="76"/>
    </location>
</feature>
<sequence>MTLYNIVFKNIKHNFSQYILYIASMTFSVMIYFTFVSLQYNDQITAALPESEKFESAFLGSSFVLLLFVAIFISYSNSFFMKRRKKEIGLYSLFGVSRKKIGKMLFCENFIMGILSLLIGILVGELFSVFFTMILIKLMGFSIVVKFSLSTYAVLQTVILFLIINSLTSLQGYFIMYRFKLIELFHAERKGEKPFKPSFIIAILALMLIGISYWLLLNAYESKSWNEHFGRNLLITLVMIVAGSYFLFHSLSGFFLKMLQNNKRFYYKWSNLLTMTQLTNRLKTNAVMLTMISVLNAVTLIAYGFAFSMYYNSLATIKDFTPYSYQYTVTGTEVDDRINRIIINNQEHPVLFSKKWDYLLMKADATNLPKLPGSYYYFDEKVALIPLKTYNQLVEELNKPKIASLKATEAVSIVKNFIGSQNDNENVNKRILLTSPTDDQSVKVVDTKSLSLLNGDVQPFLIVIQDQLYEKLAKENERKTVQVFKIKQEETSTELTNKIKDVLPAETEFSSFSANYEEIQSTYGLVIFISGFLGLVFLAATGSIIYFKMLTEATEDRTRYLVLRKIGINKREVRKVISKQFSIVFILPLILGIAHSSIILTALSKIMDINFLIPVMICTGTYTLLYGSYYVFTVISGSKIVNQ</sequence>
<evidence type="ECO:0000256" key="1">
    <source>
        <dbReference type="ARBA" id="ARBA00004651"/>
    </source>
</evidence>
<dbReference type="Proteomes" id="UP000838308">
    <property type="component" value="Unassembled WGS sequence"/>
</dbReference>
<keyword evidence="4 6" id="KW-1133">Transmembrane helix</keyword>
<evidence type="ECO:0000256" key="5">
    <source>
        <dbReference type="ARBA" id="ARBA00023136"/>
    </source>
</evidence>
<organism evidence="8 9">
    <name type="scientific">Neobacillus rhizosphaerae</name>
    <dbReference type="NCBI Taxonomy" id="2880965"/>
    <lineage>
        <taxon>Bacteria</taxon>
        <taxon>Bacillati</taxon>
        <taxon>Bacillota</taxon>
        <taxon>Bacilli</taxon>
        <taxon>Bacillales</taxon>
        <taxon>Bacillaceae</taxon>
        <taxon>Neobacillus</taxon>
    </lineage>
</organism>
<dbReference type="InterPro" id="IPR003838">
    <property type="entry name" value="ABC3_permease_C"/>
</dbReference>
<dbReference type="Pfam" id="PF02687">
    <property type="entry name" value="FtsX"/>
    <property type="match status" value="2"/>
</dbReference>
<evidence type="ECO:0000259" key="7">
    <source>
        <dbReference type="Pfam" id="PF02687"/>
    </source>
</evidence>
<dbReference type="EMBL" id="CALBWS010000033">
    <property type="protein sequence ID" value="CAH2716840.1"/>
    <property type="molecule type" value="Genomic_DNA"/>
</dbReference>
<dbReference type="RefSeq" id="WP_248737073.1">
    <property type="nucleotide sequence ID" value="NZ_CALBWS010000033.1"/>
</dbReference>
<feature type="transmembrane region" description="Helical" evidence="6">
    <location>
        <begin position="110"/>
        <end position="134"/>
    </location>
</feature>
<name>A0ABN8KWB0_9BACI</name>
<feature type="domain" description="ABC3 transporter permease C-terminal" evidence="7">
    <location>
        <begin position="532"/>
        <end position="641"/>
    </location>
</feature>
<gene>
    <name evidence="8" type="primary">bceB_2</name>
    <name evidence="8" type="ORF">BACCIP111895_04028</name>
</gene>
<protein>
    <submittedName>
        <fullName evidence="8">Bacitracin export permease protein BceB</fullName>
    </submittedName>
</protein>
<dbReference type="InterPro" id="IPR052536">
    <property type="entry name" value="ABC-4_Integral_Memb_Prot"/>
</dbReference>
<feature type="transmembrane region" description="Helical" evidence="6">
    <location>
        <begin position="581"/>
        <end position="603"/>
    </location>
</feature>
<dbReference type="PIRSF" id="PIRSF018968">
    <property type="entry name" value="ABC_permease_BceB"/>
    <property type="match status" value="1"/>
</dbReference>
<feature type="transmembrane region" description="Helical" evidence="6">
    <location>
        <begin position="198"/>
        <end position="220"/>
    </location>
</feature>
<dbReference type="PANTHER" id="PTHR46795">
    <property type="entry name" value="ABC TRANSPORTER PERMEASE-RELATED-RELATED"/>
    <property type="match status" value="1"/>
</dbReference>
<accession>A0ABN8KWB0</accession>
<feature type="transmembrane region" description="Helical" evidence="6">
    <location>
        <begin position="523"/>
        <end position="547"/>
    </location>
</feature>
<evidence type="ECO:0000256" key="6">
    <source>
        <dbReference type="PIRNR" id="PIRNR018968"/>
    </source>
</evidence>
<keyword evidence="3 6" id="KW-0812">Transmembrane</keyword>
<feature type="transmembrane region" description="Helical" evidence="6">
    <location>
        <begin position="232"/>
        <end position="256"/>
    </location>
</feature>
<feature type="transmembrane region" description="Helical" evidence="6">
    <location>
        <begin position="609"/>
        <end position="632"/>
    </location>
</feature>
<dbReference type="PANTHER" id="PTHR46795:SF3">
    <property type="entry name" value="ABC TRANSPORTER PERMEASE"/>
    <property type="match status" value="1"/>
</dbReference>